<feature type="domain" description="ABC transmembrane type-1" evidence="10">
    <location>
        <begin position="32"/>
        <end position="317"/>
    </location>
</feature>
<keyword evidence="12" id="KW-1185">Reference proteome</keyword>
<proteinExistence type="predicted"/>
<name>A0A6V7RF25_9BACL</name>
<dbReference type="CDD" id="cd18544">
    <property type="entry name" value="ABC_6TM_TmrA_like"/>
    <property type="match status" value="1"/>
</dbReference>
<keyword evidence="3 8" id="KW-0812">Transmembrane</keyword>
<dbReference type="GO" id="GO:0005886">
    <property type="term" value="C:plasma membrane"/>
    <property type="evidence" value="ECO:0007669"/>
    <property type="project" value="UniProtKB-SubCell"/>
</dbReference>
<dbReference type="AlphaFoldDB" id="A0A6V7RF25"/>
<evidence type="ECO:0000256" key="1">
    <source>
        <dbReference type="ARBA" id="ARBA00004651"/>
    </source>
</evidence>
<dbReference type="Gene3D" id="3.40.50.300">
    <property type="entry name" value="P-loop containing nucleotide triphosphate hydrolases"/>
    <property type="match status" value="1"/>
</dbReference>
<dbReference type="PROSITE" id="PS50893">
    <property type="entry name" value="ABC_TRANSPORTER_2"/>
    <property type="match status" value="1"/>
</dbReference>
<comment type="caution">
    <text evidence="11">The sequence shown here is derived from an EMBL/GenBank/DDBJ whole genome shotgun (WGS) entry which is preliminary data.</text>
</comment>
<keyword evidence="6 8" id="KW-1133">Transmembrane helix</keyword>
<dbReference type="InterPro" id="IPR039421">
    <property type="entry name" value="Type_1_exporter"/>
</dbReference>
<gene>
    <name evidence="11" type="primary">yheH_1</name>
    <name evidence="11" type="ORF">JEOSCH030_01088</name>
</gene>
<dbReference type="GO" id="GO:0016887">
    <property type="term" value="F:ATP hydrolysis activity"/>
    <property type="evidence" value="ECO:0007669"/>
    <property type="project" value="InterPro"/>
</dbReference>
<dbReference type="InterPro" id="IPR017871">
    <property type="entry name" value="ABC_transporter-like_CS"/>
</dbReference>
<keyword evidence="5 11" id="KW-0067">ATP-binding</keyword>
<evidence type="ECO:0000256" key="8">
    <source>
        <dbReference type="SAM" id="Phobius"/>
    </source>
</evidence>
<dbReference type="InterPro" id="IPR011527">
    <property type="entry name" value="ABC1_TM_dom"/>
</dbReference>
<keyword evidence="2" id="KW-0813">Transport</keyword>
<feature type="transmembrane region" description="Helical" evidence="8">
    <location>
        <begin position="30"/>
        <end position="52"/>
    </location>
</feature>
<dbReference type="EMBL" id="CAJEWE010000010">
    <property type="protein sequence ID" value="CAD2076500.1"/>
    <property type="molecule type" value="Genomic_DNA"/>
</dbReference>
<evidence type="ECO:0000313" key="11">
    <source>
        <dbReference type="EMBL" id="CAD2076500.1"/>
    </source>
</evidence>
<dbReference type="SUPFAM" id="SSF52540">
    <property type="entry name" value="P-loop containing nucleoside triphosphate hydrolases"/>
    <property type="match status" value="1"/>
</dbReference>
<dbReference type="Pfam" id="PF00664">
    <property type="entry name" value="ABC_membrane"/>
    <property type="match status" value="1"/>
</dbReference>
<evidence type="ECO:0000256" key="4">
    <source>
        <dbReference type="ARBA" id="ARBA00022741"/>
    </source>
</evidence>
<organism evidence="11 12">
    <name type="scientific">Phocicoccus schoeneichii</name>
    <dbReference type="NCBI Taxonomy" id="1812261"/>
    <lineage>
        <taxon>Bacteria</taxon>
        <taxon>Bacillati</taxon>
        <taxon>Bacillota</taxon>
        <taxon>Bacilli</taxon>
        <taxon>Bacillales</taxon>
        <taxon>Salinicoccaceae</taxon>
        <taxon>Phocicoccus</taxon>
    </lineage>
</organism>
<dbReference type="CDD" id="cd03254">
    <property type="entry name" value="ABCC_Glucan_exporter_like"/>
    <property type="match status" value="1"/>
</dbReference>
<feature type="transmembrane region" description="Helical" evidence="8">
    <location>
        <begin position="265"/>
        <end position="295"/>
    </location>
</feature>
<evidence type="ECO:0000259" key="9">
    <source>
        <dbReference type="PROSITE" id="PS50893"/>
    </source>
</evidence>
<dbReference type="PANTHER" id="PTHR43394">
    <property type="entry name" value="ATP-DEPENDENT PERMEASE MDL1, MITOCHONDRIAL"/>
    <property type="match status" value="1"/>
</dbReference>
<sequence length="592" mass="67597">MNNETVNLTFRDQMRVLIRLLKYALPYKRLIALAFLMLVLTTVAGVMVPYLVMIFIDNYLTPMNFPEQDISVLIILFFIVELVAVISGYFQAYLFQVLAFKVIQQLRIDSFKKIGTLGMKYFDVVPSGSVVSRLTNDTQSIADMFIGVLSTFMMALFMVLSSFVMMFMLDFRLALIAFLFVPIIIIIIAIYRKYSAIYFGKARGFLSELNAKIAESIDGMNVIQAFNQEKRLQDEFEETNYNFYHYNVKNIKLDGLLLRPAFDMIYIIAISIILSYFGVMSFSTVVTAGVVFAFIQYMERFFEPINQVSQNLNILQQALVSASRVFTLMDDERHEPAQKEETEIITDGHIEFKNVTFSYDGEVDVLKDISFEVKPGETVALVGHTGSGKSSIINLIMRFYEFTKGDILIDSHSIKRIKKENLKKNIGLVLQDPFVFYGTIESNIKLYHPTMTFEQVKYAAEFVSADKFIERLPDGYHQKVTEKGSSFSSGERQLLAFARTIATEPKILILDEATANIDSATEEEIQRSLEKMRKNRTTLAIAHRLSTIQDADQIIVLNRGEIVEKGTHNELIALKGIYHKMYQLQNGITKLS</sequence>
<accession>A0A6V7RF25</accession>
<evidence type="ECO:0000313" key="12">
    <source>
        <dbReference type="Proteomes" id="UP000521032"/>
    </source>
</evidence>
<feature type="transmembrane region" description="Helical" evidence="8">
    <location>
        <begin position="173"/>
        <end position="191"/>
    </location>
</feature>
<dbReference type="SUPFAM" id="SSF90123">
    <property type="entry name" value="ABC transporter transmembrane region"/>
    <property type="match status" value="1"/>
</dbReference>
<evidence type="ECO:0000256" key="6">
    <source>
        <dbReference type="ARBA" id="ARBA00022989"/>
    </source>
</evidence>
<dbReference type="InterPro" id="IPR003439">
    <property type="entry name" value="ABC_transporter-like_ATP-bd"/>
</dbReference>
<dbReference type="InterPro" id="IPR036640">
    <property type="entry name" value="ABC1_TM_sf"/>
</dbReference>
<dbReference type="PANTHER" id="PTHR43394:SF1">
    <property type="entry name" value="ATP-BINDING CASSETTE SUB-FAMILY B MEMBER 10, MITOCHONDRIAL"/>
    <property type="match status" value="1"/>
</dbReference>
<evidence type="ECO:0000256" key="5">
    <source>
        <dbReference type="ARBA" id="ARBA00022840"/>
    </source>
</evidence>
<dbReference type="GO" id="GO:0015421">
    <property type="term" value="F:ABC-type oligopeptide transporter activity"/>
    <property type="evidence" value="ECO:0007669"/>
    <property type="project" value="TreeGrafter"/>
</dbReference>
<feature type="transmembrane region" description="Helical" evidence="8">
    <location>
        <begin position="144"/>
        <end position="167"/>
    </location>
</feature>
<reference evidence="11 12" key="1">
    <citation type="submission" date="2020-07" db="EMBL/GenBank/DDBJ databases">
        <authorList>
            <person name="Criscuolo A."/>
        </authorList>
    </citation>
    <scope>NUCLEOTIDE SEQUENCE [LARGE SCALE GENOMIC DNA]</scope>
    <source>
        <strain evidence="12">CIP 111030</strain>
    </source>
</reference>
<dbReference type="RefSeq" id="WP_186087324.1">
    <property type="nucleotide sequence ID" value="NZ_BMDB01000001.1"/>
</dbReference>
<feature type="transmembrane region" description="Helical" evidence="8">
    <location>
        <begin position="72"/>
        <end position="95"/>
    </location>
</feature>
<dbReference type="Gene3D" id="1.20.1560.10">
    <property type="entry name" value="ABC transporter type 1, transmembrane domain"/>
    <property type="match status" value="1"/>
</dbReference>
<dbReference type="SMART" id="SM00382">
    <property type="entry name" value="AAA"/>
    <property type="match status" value="1"/>
</dbReference>
<evidence type="ECO:0000259" key="10">
    <source>
        <dbReference type="PROSITE" id="PS50929"/>
    </source>
</evidence>
<dbReference type="GO" id="GO:0005524">
    <property type="term" value="F:ATP binding"/>
    <property type="evidence" value="ECO:0007669"/>
    <property type="project" value="UniProtKB-KW"/>
</dbReference>
<dbReference type="Proteomes" id="UP000521032">
    <property type="component" value="Unassembled WGS sequence"/>
</dbReference>
<evidence type="ECO:0000256" key="3">
    <source>
        <dbReference type="ARBA" id="ARBA00022692"/>
    </source>
</evidence>
<dbReference type="InterPro" id="IPR003593">
    <property type="entry name" value="AAA+_ATPase"/>
</dbReference>
<protein>
    <submittedName>
        <fullName evidence="11">Putative multidrug resistance ABC transporter ATP-binding/permease protein YheH</fullName>
    </submittedName>
</protein>
<evidence type="ECO:0000256" key="2">
    <source>
        <dbReference type="ARBA" id="ARBA00022448"/>
    </source>
</evidence>
<comment type="subcellular location">
    <subcellularLocation>
        <location evidence="1">Cell membrane</location>
        <topology evidence="1">Multi-pass membrane protein</topology>
    </subcellularLocation>
</comment>
<dbReference type="FunFam" id="3.40.50.300:FF:000287">
    <property type="entry name" value="Multidrug ABC transporter ATP-binding protein"/>
    <property type="match status" value="1"/>
</dbReference>
<dbReference type="PROSITE" id="PS50929">
    <property type="entry name" value="ABC_TM1F"/>
    <property type="match status" value="1"/>
</dbReference>
<keyword evidence="7 8" id="KW-0472">Membrane</keyword>
<feature type="domain" description="ABC transporter" evidence="9">
    <location>
        <begin position="350"/>
        <end position="584"/>
    </location>
</feature>
<evidence type="ECO:0000256" key="7">
    <source>
        <dbReference type="ARBA" id="ARBA00023136"/>
    </source>
</evidence>
<keyword evidence="4" id="KW-0547">Nucleotide-binding</keyword>
<dbReference type="PROSITE" id="PS00211">
    <property type="entry name" value="ABC_TRANSPORTER_1"/>
    <property type="match status" value="1"/>
</dbReference>
<dbReference type="Pfam" id="PF00005">
    <property type="entry name" value="ABC_tran"/>
    <property type="match status" value="1"/>
</dbReference>
<dbReference type="InterPro" id="IPR027417">
    <property type="entry name" value="P-loop_NTPase"/>
</dbReference>